<evidence type="ECO:0000256" key="4">
    <source>
        <dbReference type="SAM" id="Coils"/>
    </source>
</evidence>
<evidence type="ECO:0000259" key="6">
    <source>
        <dbReference type="PROSITE" id="PS50109"/>
    </source>
</evidence>
<dbReference type="InterPro" id="IPR003594">
    <property type="entry name" value="HATPase_dom"/>
</dbReference>
<dbReference type="CDD" id="cd00130">
    <property type="entry name" value="PAS"/>
    <property type="match status" value="1"/>
</dbReference>
<dbReference type="EMBL" id="SADE01000001">
    <property type="protein sequence ID" value="RVU38332.1"/>
    <property type="molecule type" value="Genomic_DNA"/>
</dbReference>
<dbReference type="PANTHER" id="PTHR43065">
    <property type="entry name" value="SENSOR HISTIDINE KINASE"/>
    <property type="match status" value="1"/>
</dbReference>
<dbReference type="CDD" id="cd00082">
    <property type="entry name" value="HisKA"/>
    <property type="match status" value="1"/>
</dbReference>
<dbReference type="Proteomes" id="UP000287447">
    <property type="component" value="Unassembled WGS sequence"/>
</dbReference>
<dbReference type="PRINTS" id="PR00344">
    <property type="entry name" value="BCTRLSENSOR"/>
</dbReference>
<dbReference type="SUPFAM" id="SSF55785">
    <property type="entry name" value="PYP-like sensor domain (PAS domain)"/>
    <property type="match status" value="2"/>
</dbReference>
<dbReference type="SMART" id="SM00387">
    <property type="entry name" value="HATPase_c"/>
    <property type="match status" value="1"/>
</dbReference>
<dbReference type="InterPro" id="IPR000014">
    <property type="entry name" value="PAS"/>
</dbReference>
<keyword evidence="3" id="KW-0597">Phosphoprotein</keyword>
<dbReference type="Gene3D" id="1.10.287.130">
    <property type="match status" value="1"/>
</dbReference>
<keyword evidence="4" id="KW-0175">Coiled coil</keyword>
<dbReference type="SUPFAM" id="SSF55874">
    <property type="entry name" value="ATPase domain of HSP90 chaperone/DNA topoisomerase II/histidine kinase"/>
    <property type="match status" value="1"/>
</dbReference>
<dbReference type="Gene3D" id="3.30.450.20">
    <property type="entry name" value="PAS domain"/>
    <property type="match status" value="2"/>
</dbReference>
<proteinExistence type="predicted"/>
<name>A0A3S2VP61_9PROT</name>
<dbReference type="InterPro" id="IPR005467">
    <property type="entry name" value="His_kinase_dom"/>
</dbReference>
<reference evidence="9" key="1">
    <citation type="submission" date="2019-01" db="EMBL/GenBank/DDBJ databases">
        <title>Gri0909 isolated from a small marine red alga.</title>
        <authorList>
            <person name="Kim J."/>
            <person name="Jeong S.E."/>
            <person name="Jeon C.O."/>
        </authorList>
    </citation>
    <scope>NUCLEOTIDE SEQUENCE [LARGE SCALE GENOMIC DNA]</scope>
    <source>
        <strain evidence="9">Gri0909</strain>
    </source>
</reference>
<dbReference type="PROSITE" id="PS50109">
    <property type="entry name" value="HIS_KIN"/>
    <property type="match status" value="1"/>
</dbReference>
<sequence>MEYLPEFKSVQTGKSAVDDKTTAAFPYGPLGRGVCRYAAFYCLSVTVLTSVIWFVARDLTAAVWCALGVSLILTAAAVLLLGNRKFWPKHDDVGDRLTPEEALVAYDLLSTLIDSMPANFLVKDKEHRYILVNKTMGDWFGWDPADVLGKRFDEISWNRDYSAEFPKIEEEDERVLKTGESTERFFEIEGPYGNWIKLLSRRFAIRSAEGEIVGIAVINVDMTELEATRDEFEALRRERDRQAFIFKNFFEALPFPAAMKDMDGRFLSVNSQLYKWPPFSGTNIIGRRLDEVMEYEAAKDSIELDAQVLRTREPGEIERDVPYVGETTRSVRILRFPILDDDGELFGLGLFNIDVTDQRAAERLLKDTNVELERLVSDRTSELENANAELTRTLDELKATTDLLIESDRMASLGSMVAGMAHEINTPIGVGVTAASLVRDKVDQLQKDFGAGTLTRDGMTESMSVIDEASDVMLRNMARADGLIRSLKQVAVDQTNLETRDVQLEHYIRDVELSVAPVLRKSGISIEIDCRADLTLCLQPGPLAQVMTNILMNCVHHAYPEGEGGRIKITTVLSDDGVEIRFRDFGVGMDQETAGQAFVPFFTTRRNKGGTGLGLSIVYNVVRSVLGGDIACESVKGKGTLFIVTLPANCVVNQTA</sequence>
<keyword evidence="9" id="KW-1185">Reference proteome</keyword>
<evidence type="ECO:0000256" key="1">
    <source>
        <dbReference type="ARBA" id="ARBA00000085"/>
    </source>
</evidence>
<dbReference type="OrthoDB" id="7325042at2"/>
<keyword evidence="5" id="KW-0472">Membrane</keyword>
<gene>
    <name evidence="8" type="ORF">EOI86_03310</name>
</gene>
<dbReference type="InterPro" id="IPR004358">
    <property type="entry name" value="Sig_transdc_His_kin-like_C"/>
</dbReference>
<keyword evidence="5" id="KW-1133">Transmembrane helix</keyword>
<dbReference type="RefSeq" id="WP_127763704.1">
    <property type="nucleotide sequence ID" value="NZ_SADE01000001.1"/>
</dbReference>
<protein>
    <recommendedName>
        <fullName evidence="2">histidine kinase</fullName>
        <ecNumber evidence="2">2.7.13.3</ecNumber>
    </recommendedName>
</protein>
<evidence type="ECO:0000313" key="9">
    <source>
        <dbReference type="Proteomes" id="UP000287447"/>
    </source>
</evidence>
<dbReference type="InterPro" id="IPR036890">
    <property type="entry name" value="HATPase_C_sf"/>
</dbReference>
<dbReference type="PANTHER" id="PTHR43065:SF42">
    <property type="entry name" value="TWO-COMPONENT SENSOR PPRA"/>
    <property type="match status" value="1"/>
</dbReference>
<comment type="catalytic activity">
    <reaction evidence="1">
        <text>ATP + protein L-histidine = ADP + protein N-phospho-L-histidine.</text>
        <dbReference type="EC" id="2.7.13.3"/>
    </reaction>
</comment>
<dbReference type="InterPro" id="IPR035965">
    <property type="entry name" value="PAS-like_dom_sf"/>
</dbReference>
<evidence type="ECO:0000313" key="8">
    <source>
        <dbReference type="EMBL" id="RVU38332.1"/>
    </source>
</evidence>
<feature type="domain" description="PAS" evidence="7">
    <location>
        <begin position="105"/>
        <end position="150"/>
    </location>
</feature>
<dbReference type="EC" id="2.7.13.3" evidence="2"/>
<feature type="domain" description="Histidine kinase" evidence="6">
    <location>
        <begin position="419"/>
        <end position="650"/>
    </location>
</feature>
<keyword evidence="5" id="KW-0812">Transmembrane</keyword>
<comment type="caution">
    <text evidence="8">The sequence shown here is derived from an EMBL/GenBank/DDBJ whole genome shotgun (WGS) entry which is preliminary data.</text>
</comment>
<accession>A0A3S2VP61</accession>
<dbReference type="AlphaFoldDB" id="A0A3S2VP61"/>
<feature type="coiled-coil region" evidence="4">
    <location>
        <begin position="369"/>
        <end position="403"/>
    </location>
</feature>
<evidence type="ECO:0000256" key="3">
    <source>
        <dbReference type="ARBA" id="ARBA00022553"/>
    </source>
</evidence>
<dbReference type="Gene3D" id="3.30.565.10">
    <property type="entry name" value="Histidine kinase-like ATPase, C-terminal domain"/>
    <property type="match status" value="1"/>
</dbReference>
<dbReference type="InterPro" id="IPR003661">
    <property type="entry name" value="HisK_dim/P_dom"/>
</dbReference>
<dbReference type="GO" id="GO:0000155">
    <property type="term" value="F:phosphorelay sensor kinase activity"/>
    <property type="evidence" value="ECO:0007669"/>
    <property type="project" value="InterPro"/>
</dbReference>
<evidence type="ECO:0000256" key="2">
    <source>
        <dbReference type="ARBA" id="ARBA00012438"/>
    </source>
</evidence>
<dbReference type="SMART" id="SM00091">
    <property type="entry name" value="PAS"/>
    <property type="match status" value="2"/>
</dbReference>
<dbReference type="NCBIfam" id="TIGR00229">
    <property type="entry name" value="sensory_box"/>
    <property type="match status" value="1"/>
</dbReference>
<feature type="transmembrane region" description="Helical" evidence="5">
    <location>
        <begin position="61"/>
        <end position="81"/>
    </location>
</feature>
<dbReference type="InterPro" id="IPR013656">
    <property type="entry name" value="PAS_4"/>
</dbReference>
<dbReference type="PROSITE" id="PS50112">
    <property type="entry name" value="PAS"/>
    <property type="match status" value="1"/>
</dbReference>
<dbReference type="Pfam" id="PF08448">
    <property type="entry name" value="PAS_4"/>
    <property type="match status" value="2"/>
</dbReference>
<organism evidence="8 9">
    <name type="scientific">Hwanghaeella grinnelliae</name>
    <dbReference type="NCBI Taxonomy" id="2500179"/>
    <lineage>
        <taxon>Bacteria</taxon>
        <taxon>Pseudomonadati</taxon>
        <taxon>Pseudomonadota</taxon>
        <taxon>Alphaproteobacteria</taxon>
        <taxon>Rhodospirillales</taxon>
        <taxon>Rhodospirillaceae</taxon>
        <taxon>Hwanghaeella</taxon>
    </lineage>
</organism>
<dbReference type="Pfam" id="PF02518">
    <property type="entry name" value="HATPase_c"/>
    <property type="match status" value="1"/>
</dbReference>
<evidence type="ECO:0000256" key="5">
    <source>
        <dbReference type="SAM" id="Phobius"/>
    </source>
</evidence>
<evidence type="ECO:0000259" key="7">
    <source>
        <dbReference type="PROSITE" id="PS50112"/>
    </source>
</evidence>
<feature type="transmembrane region" description="Helical" evidence="5">
    <location>
        <begin position="37"/>
        <end position="55"/>
    </location>
</feature>